<dbReference type="InterPro" id="IPR000182">
    <property type="entry name" value="GNAT_dom"/>
</dbReference>
<dbReference type="EMBL" id="JBAKAZ010000007">
    <property type="protein sequence ID" value="MEL0628633.1"/>
    <property type="molecule type" value="Genomic_DNA"/>
</dbReference>
<accession>A0ABU9GMU4</accession>
<dbReference type="Proteomes" id="UP001369082">
    <property type="component" value="Unassembled WGS sequence"/>
</dbReference>
<comment type="caution">
    <text evidence="2">The sequence shown here is derived from an EMBL/GenBank/DDBJ whole genome shotgun (WGS) entry which is preliminary data.</text>
</comment>
<protein>
    <submittedName>
        <fullName evidence="2">GNAT family N-acetyltransferase</fullName>
    </submittedName>
</protein>
<reference evidence="2 3" key="1">
    <citation type="submission" date="2024-02" db="EMBL/GenBank/DDBJ databases">
        <title>Bacteria isolated from the canopy kelp, Nereocystis luetkeana.</title>
        <authorList>
            <person name="Pfister C.A."/>
            <person name="Younker I.T."/>
            <person name="Light S.H."/>
        </authorList>
    </citation>
    <scope>NUCLEOTIDE SEQUENCE [LARGE SCALE GENOMIC DNA]</scope>
    <source>
        <strain evidence="2 3">TI.1.05</strain>
    </source>
</reference>
<organism evidence="2 3">
    <name type="scientific">Psychromonas aquatilis</name>
    <dbReference type="NCBI Taxonomy" id="2005072"/>
    <lineage>
        <taxon>Bacteria</taxon>
        <taxon>Pseudomonadati</taxon>
        <taxon>Pseudomonadota</taxon>
        <taxon>Gammaproteobacteria</taxon>
        <taxon>Alteromonadales</taxon>
        <taxon>Psychromonadaceae</taxon>
        <taxon>Psychromonas</taxon>
    </lineage>
</organism>
<name>A0ABU9GMU4_9GAMM</name>
<sequence length="146" mass="16217">MISIHTDAATLDNAFDIAMLTNELGYITNEKQTEEWLKLIKLSTDHAAIVAVTNQGKLCGWAVVEKRISLETGSKAEISGLVTGSNFRRLGVGAQLVEACQRWALKHNLNKLVVASNIERNESHIFYQKSGFSLVKTSHKYEKVLT</sequence>
<evidence type="ECO:0000313" key="2">
    <source>
        <dbReference type="EMBL" id="MEL0628633.1"/>
    </source>
</evidence>
<dbReference type="RefSeq" id="WP_341596643.1">
    <property type="nucleotide sequence ID" value="NZ_JBAKAZ010000007.1"/>
</dbReference>
<dbReference type="SUPFAM" id="SSF55729">
    <property type="entry name" value="Acyl-CoA N-acyltransferases (Nat)"/>
    <property type="match status" value="1"/>
</dbReference>
<gene>
    <name evidence="2" type="ORF">V6256_03345</name>
</gene>
<dbReference type="PROSITE" id="PS51186">
    <property type="entry name" value="GNAT"/>
    <property type="match status" value="1"/>
</dbReference>
<dbReference type="Gene3D" id="3.40.630.30">
    <property type="match status" value="1"/>
</dbReference>
<dbReference type="InterPro" id="IPR016181">
    <property type="entry name" value="Acyl_CoA_acyltransferase"/>
</dbReference>
<evidence type="ECO:0000259" key="1">
    <source>
        <dbReference type="PROSITE" id="PS51186"/>
    </source>
</evidence>
<keyword evidence="3" id="KW-1185">Reference proteome</keyword>
<dbReference type="Pfam" id="PF00583">
    <property type="entry name" value="Acetyltransf_1"/>
    <property type="match status" value="1"/>
</dbReference>
<feature type="domain" description="N-acetyltransferase" evidence="1">
    <location>
        <begin position="4"/>
        <end position="146"/>
    </location>
</feature>
<evidence type="ECO:0000313" key="3">
    <source>
        <dbReference type="Proteomes" id="UP001369082"/>
    </source>
</evidence>
<proteinExistence type="predicted"/>
<dbReference type="CDD" id="cd04301">
    <property type="entry name" value="NAT_SF"/>
    <property type="match status" value="1"/>
</dbReference>